<name>A0AAE2ZMX4_9HYPH</name>
<sequence length="376" mass="40223">MAFRIKGSHITALIIAGAVIGWMSSGEIVVGGHADSPHSVAPPAERQENQDELFKVRFVTVEPEQRFETLLLHGRTSAKSVISVRAETNGTLQERFVEKGDMVKAGDPVCRLDPGVRDTDILQAEAALEQAKFDYEGALKLKEKDYISDTRVKALKYAMDNAAARLASAKHEMSHVEIEATASGIVTDPIAEIGSHLSNGDVCVTLIDPDPMLFVGQVSERHVGDIGIGYDAEVSLITGEKVEGKISYVAPAADSATRTFLTEIELPNGDGKLRDGVTATTTIKLEGSEAYKIAASWLTLDDKGVLGVRTVDSDNVVAFNPVKIVAHTPETMWVTGLAPGVRVITLGQDYVIAGQTVTPVPAEIARQVPAKANARS</sequence>
<dbReference type="Gene3D" id="2.40.420.20">
    <property type="match status" value="1"/>
</dbReference>
<comment type="caution">
    <text evidence="4">The sequence shown here is derived from an EMBL/GenBank/DDBJ whole genome shotgun (WGS) entry which is preliminary data.</text>
</comment>
<dbReference type="InterPro" id="IPR006143">
    <property type="entry name" value="RND_pump_MFP"/>
</dbReference>
<evidence type="ECO:0000313" key="4">
    <source>
        <dbReference type="EMBL" id="MBW8639603.1"/>
    </source>
</evidence>
<dbReference type="Gene3D" id="2.40.30.170">
    <property type="match status" value="1"/>
</dbReference>
<dbReference type="PANTHER" id="PTHR30469">
    <property type="entry name" value="MULTIDRUG RESISTANCE PROTEIN MDTA"/>
    <property type="match status" value="1"/>
</dbReference>
<feature type="coiled-coil region" evidence="2">
    <location>
        <begin position="152"/>
        <end position="179"/>
    </location>
</feature>
<dbReference type="RefSeq" id="WP_220230322.1">
    <property type="nucleotide sequence ID" value="NZ_JAICBX010000004.1"/>
</dbReference>
<proteinExistence type="inferred from homology"/>
<dbReference type="SUPFAM" id="SSF111369">
    <property type="entry name" value="HlyD-like secretion proteins"/>
    <property type="match status" value="1"/>
</dbReference>
<dbReference type="PANTHER" id="PTHR30469:SF29">
    <property type="entry name" value="BLR2860 PROTEIN"/>
    <property type="match status" value="1"/>
</dbReference>
<evidence type="ECO:0000313" key="5">
    <source>
        <dbReference type="Proteomes" id="UP001196509"/>
    </source>
</evidence>
<evidence type="ECO:0000256" key="2">
    <source>
        <dbReference type="SAM" id="Coils"/>
    </source>
</evidence>
<comment type="similarity">
    <text evidence="1">Belongs to the membrane fusion protein (MFP) (TC 8.A.1) family.</text>
</comment>
<accession>A0AAE2ZMX4</accession>
<dbReference type="Gene3D" id="1.10.287.470">
    <property type="entry name" value="Helix hairpin bin"/>
    <property type="match status" value="1"/>
</dbReference>
<dbReference type="Proteomes" id="UP001196509">
    <property type="component" value="Unassembled WGS sequence"/>
</dbReference>
<dbReference type="NCBIfam" id="TIGR01730">
    <property type="entry name" value="RND_mfp"/>
    <property type="match status" value="1"/>
</dbReference>
<dbReference type="EMBL" id="JAICBX010000004">
    <property type="protein sequence ID" value="MBW8639603.1"/>
    <property type="molecule type" value="Genomic_DNA"/>
</dbReference>
<dbReference type="AlphaFoldDB" id="A0AAE2ZMX4"/>
<dbReference type="InterPro" id="IPR058792">
    <property type="entry name" value="Beta-barrel_RND_2"/>
</dbReference>
<keyword evidence="2" id="KW-0175">Coiled coil</keyword>
<organism evidence="4 5">
    <name type="scientific">Flavimaribacter sediminis</name>
    <dbReference type="NCBI Taxonomy" id="2865987"/>
    <lineage>
        <taxon>Bacteria</taxon>
        <taxon>Pseudomonadati</taxon>
        <taxon>Pseudomonadota</taxon>
        <taxon>Alphaproteobacteria</taxon>
        <taxon>Hyphomicrobiales</taxon>
        <taxon>Rhizobiaceae</taxon>
        <taxon>Flavimaribacter</taxon>
    </lineage>
</organism>
<keyword evidence="5" id="KW-1185">Reference proteome</keyword>
<feature type="domain" description="CusB-like beta-barrel" evidence="3">
    <location>
        <begin position="217"/>
        <end position="284"/>
    </location>
</feature>
<evidence type="ECO:0000256" key="1">
    <source>
        <dbReference type="ARBA" id="ARBA00009477"/>
    </source>
</evidence>
<evidence type="ECO:0000259" key="3">
    <source>
        <dbReference type="Pfam" id="PF25954"/>
    </source>
</evidence>
<reference evidence="4" key="1">
    <citation type="submission" date="2021-08" db="EMBL/GenBank/DDBJ databases">
        <title>Hoeflea bacterium WL0058 sp. nov., isolated from the sediment.</title>
        <authorList>
            <person name="Wang L."/>
            <person name="Zhang D."/>
        </authorList>
    </citation>
    <scope>NUCLEOTIDE SEQUENCE</scope>
    <source>
        <strain evidence="4">WL0058</strain>
    </source>
</reference>
<dbReference type="Pfam" id="PF25954">
    <property type="entry name" value="Beta-barrel_RND_2"/>
    <property type="match status" value="1"/>
</dbReference>
<dbReference type="GO" id="GO:1990281">
    <property type="term" value="C:efflux pump complex"/>
    <property type="evidence" value="ECO:0007669"/>
    <property type="project" value="TreeGrafter"/>
</dbReference>
<dbReference type="GO" id="GO:0015562">
    <property type="term" value="F:efflux transmembrane transporter activity"/>
    <property type="evidence" value="ECO:0007669"/>
    <property type="project" value="TreeGrafter"/>
</dbReference>
<gene>
    <name evidence="4" type="ORF">K1W69_20590</name>
</gene>
<protein>
    <submittedName>
        <fullName evidence="4">Efflux RND transporter periplasmic adaptor subunit</fullName>
    </submittedName>
</protein>
<dbReference type="Gene3D" id="2.40.50.100">
    <property type="match status" value="1"/>
</dbReference>